<evidence type="ECO:0000256" key="1">
    <source>
        <dbReference type="SAM" id="Phobius"/>
    </source>
</evidence>
<dbReference type="RefSeq" id="WP_343951359.1">
    <property type="nucleotide sequence ID" value="NZ_BAAAHQ010000020.1"/>
</dbReference>
<feature type="transmembrane region" description="Helical" evidence="1">
    <location>
        <begin position="116"/>
        <end position="137"/>
    </location>
</feature>
<keyword evidence="1" id="KW-0812">Transmembrane</keyword>
<feature type="domain" description="DUF2231" evidence="2">
    <location>
        <begin position="7"/>
        <end position="149"/>
    </location>
</feature>
<feature type="transmembrane region" description="Helical" evidence="1">
    <location>
        <begin position="89"/>
        <end position="109"/>
    </location>
</feature>
<keyword evidence="4" id="KW-1185">Reference proteome</keyword>
<proteinExistence type="predicted"/>
<accession>A0ABN1PTT4</accession>
<keyword evidence="1" id="KW-1133">Transmembrane helix</keyword>
<evidence type="ECO:0000313" key="4">
    <source>
        <dbReference type="Proteomes" id="UP001501578"/>
    </source>
</evidence>
<feature type="transmembrane region" description="Helical" evidence="1">
    <location>
        <begin position="42"/>
        <end position="60"/>
    </location>
</feature>
<dbReference type="EMBL" id="BAAAHQ010000020">
    <property type="protein sequence ID" value="GAA0933182.1"/>
    <property type="molecule type" value="Genomic_DNA"/>
</dbReference>
<gene>
    <name evidence="3" type="ORF">GCM10009560_39250</name>
</gene>
<comment type="caution">
    <text evidence="3">The sequence shown here is derived from an EMBL/GenBank/DDBJ whole genome shotgun (WGS) entry which is preliminary data.</text>
</comment>
<protein>
    <recommendedName>
        <fullName evidence="2">DUF2231 domain-containing protein</fullName>
    </recommendedName>
</protein>
<reference evidence="3 4" key="1">
    <citation type="journal article" date="2019" name="Int. J. Syst. Evol. Microbiol.">
        <title>The Global Catalogue of Microorganisms (GCM) 10K type strain sequencing project: providing services to taxonomists for standard genome sequencing and annotation.</title>
        <authorList>
            <consortium name="The Broad Institute Genomics Platform"/>
            <consortium name="The Broad Institute Genome Sequencing Center for Infectious Disease"/>
            <person name="Wu L."/>
            <person name="Ma J."/>
        </authorList>
    </citation>
    <scope>NUCLEOTIDE SEQUENCE [LARGE SCALE GENOMIC DNA]</scope>
    <source>
        <strain evidence="3 4">JCM 11136</strain>
    </source>
</reference>
<evidence type="ECO:0000259" key="2">
    <source>
        <dbReference type="Pfam" id="PF09990"/>
    </source>
</evidence>
<keyword evidence="1" id="KW-0472">Membrane</keyword>
<dbReference type="Proteomes" id="UP001501578">
    <property type="component" value="Unassembled WGS sequence"/>
</dbReference>
<name>A0ABN1PTT4_9ACTN</name>
<evidence type="ECO:0000313" key="3">
    <source>
        <dbReference type="EMBL" id="GAA0933182.1"/>
    </source>
</evidence>
<sequence>MFEEILGLPAHPLIIHFAVVLTPLLCGVSVVYALARRWRPQLAWAVAGLAVAAPLAVLSARQSGLALKQARFSSAEGELGQRIATHESFAVPLLASTAALGLSSLLLVFAGGRNKAAGIALSVLTVVLAGVAGYFVFRAGDSGARAVWSL</sequence>
<dbReference type="Pfam" id="PF09990">
    <property type="entry name" value="DUF2231"/>
    <property type="match status" value="1"/>
</dbReference>
<dbReference type="InterPro" id="IPR019251">
    <property type="entry name" value="DUF2231_TM"/>
</dbReference>
<organism evidence="3 4">
    <name type="scientific">Nonomuraea longicatena</name>
    <dbReference type="NCBI Taxonomy" id="83682"/>
    <lineage>
        <taxon>Bacteria</taxon>
        <taxon>Bacillati</taxon>
        <taxon>Actinomycetota</taxon>
        <taxon>Actinomycetes</taxon>
        <taxon>Streptosporangiales</taxon>
        <taxon>Streptosporangiaceae</taxon>
        <taxon>Nonomuraea</taxon>
    </lineage>
</organism>
<feature type="transmembrane region" description="Helical" evidence="1">
    <location>
        <begin position="13"/>
        <end position="35"/>
    </location>
</feature>